<dbReference type="Proteomes" id="UP000766904">
    <property type="component" value="Unassembled WGS sequence"/>
</dbReference>
<protein>
    <submittedName>
        <fullName evidence="2">Uncharacterized protein</fullName>
    </submittedName>
</protein>
<sequence length="69" mass="7432">MHTTTHIGLLVIFGVVLLPVYVMFAGWLVGRPREYRTVALTVGYMIGFTVLIVAGLAVTGLVISLITTV</sequence>
<evidence type="ECO:0000313" key="3">
    <source>
        <dbReference type="Proteomes" id="UP000766904"/>
    </source>
</evidence>
<proteinExistence type="predicted"/>
<name>A0A8J8TSG1_9EURY</name>
<evidence type="ECO:0000256" key="1">
    <source>
        <dbReference type="SAM" id="Phobius"/>
    </source>
</evidence>
<reference evidence="2" key="1">
    <citation type="submission" date="2017-11" db="EMBL/GenBank/DDBJ databases">
        <authorList>
            <person name="Kajale S.C."/>
            <person name="Sharma A."/>
        </authorList>
    </citation>
    <scope>NUCLEOTIDE SEQUENCE</scope>
    <source>
        <strain evidence="2">LS1_42</strain>
    </source>
</reference>
<comment type="caution">
    <text evidence="2">The sequence shown here is derived from an EMBL/GenBank/DDBJ whole genome shotgun (WGS) entry which is preliminary data.</text>
</comment>
<evidence type="ECO:0000313" key="2">
    <source>
        <dbReference type="EMBL" id="TYL38754.1"/>
    </source>
</evidence>
<organism evidence="2 3">
    <name type="scientific">Natronococcus pandeyae</name>
    <dbReference type="NCBI Taxonomy" id="2055836"/>
    <lineage>
        <taxon>Archaea</taxon>
        <taxon>Methanobacteriati</taxon>
        <taxon>Methanobacteriota</taxon>
        <taxon>Stenosarchaea group</taxon>
        <taxon>Halobacteria</taxon>
        <taxon>Halobacteriales</taxon>
        <taxon>Natrialbaceae</taxon>
        <taxon>Natronococcus</taxon>
    </lineage>
</organism>
<dbReference type="EMBL" id="PHNJ01000004">
    <property type="protein sequence ID" value="TYL38754.1"/>
    <property type="molecule type" value="Genomic_DNA"/>
</dbReference>
<keyword evidence="3" id="KW-1185">Reference proteome</keyword>
<keyword evidence="1" id="KW-0812">Transmembrane</keyword>
<accession>A0A8J8TSG1</accession>
<dbReference type="AlphaFoldDB" id="A0A8J8TSG1"/>
<dbReference type="OrthoDB" id="197586at2157"/>
<gene>
    <name evidence="2" type="ORF">CV102_09565</name>
</gene>
<keyword evidence="1" id="KW-0472">Membrane</keyword>
<dbReference type="RefSeq" id="WP_148857755.1">
    <property type="nucleotide sequence ID" value="NZ_PHNJ01000004.1"/>
</dbReference>
<feature type="transmembrane region" description="Helical" evidence="1">
    <location>
        <begin position="6"/>
        <end position="30"/>
    </location>
</feature>
<feature type="transmembrane region" description="Helical" evidence="1">
    <location>
        <begin position="42"/>
        <end position="66"/>
    </location>
</feature>
<keyword evidence="1" id="KW-1133">Transmembrane helix</keyword>